<evidence type="ECO:0000313" key="4">
    <source>
        <dbReference type="Proteomes" id="UP001165524"/>
    </source>
</evidence>
<feature type="transmembrane region" description="Helical" evidence="2">
    <location>
        <begin position="6"/>
        <end position="32"/>
    </location>
</feature>
<organism evidence="3 4">
    <name type="scientific">Alcanivorax quisquiliarum</name>
    <dbReference type="NCBI Taxonomy" id="2933565"/>
    <lineage>
        <taxon>Bacteria</taxon>
        <taxon>Pseudomonadati</taxon>
        <taxon>Pseudomonadota</taxon>
        <taxon>Gammaproteobacteria</taxon>
        <taxon>Oceanospirillales</taxon>
        <taxon>Alcanivoracaceae</taxon>
        <taxon>Alcanivorax</taxon>
    </lineage>
</organism>
<dbReference type="Proteomes" id="UP001165524">
    <property type="component" value="Unassembled WGS sequence"/>
</dbReference>
<dbReference type="EMBL" id="JALKII010000001">
    <property type="protein sequence ID" value="MCK0536549.1"/>
    <property type="molecule type" value="Genomic_DNA"/>
</dbReference>
<keyword evidence="2" id="KW-1133">Transmembrane helix</keyword>
<comment type="caution">
    <text evidence="3">The sequence shown here is derived from an EMBL/GenBank/DDBJ whole genome shotgun (WGS) entry which is preliminary data.</text>
</comment>
<evidence type="ECO:0008006" key="5">
    <source>
        <dbReference type="Google" id="ProtNLM"/>
    </source>
</evidence>
<proteinExistence type="predicted"/>
<protein>
    <recommendedName>
        <fullName evidence="5">Phage shock protein B</fullName>
    </recommendedName>
</protein>
<accession>A0ABT0E4C5</accession>
<sequence>MAPLQVFWLMFGAALLSSLVTLSVVFLVVHFYSAPRLEQKVDARLQQGADELEERLRQRVLGLLGGGRAVKDLARGIGLFGGRPSPGDNESPKPKPEA</sequence>
<evidence type="ECO:0000256" key="2">
    <source>
        <dbReference type="SAM" id="Phobius"/>
    </source>
</evidence>
<keyword evidence="2" id="KW-0812">Transmembrane</keyword>
<gene>
    <name evidence="3" type="ORF">MU846_02390</name>
</gene>
<name>A0ABT0E4C5_9GAMM</name>
<reference evidence="3" key="1">
    <citation type="submission" date="2022-04" db="EMBL/GenBank/DDBJ databases">
        <title>Alcanivorax sp. CY1518 draft genome sequence.</title>
        <authorList>
            <person name="Zhao G."/>
            <person name="An M."/>
        </authorList>
    </citation>
    <scope>NUCLEOTIDE SEQUENCE</scope>
    <source>
        <strain evidence="3">CY1518</strain>
    </source>
</reference>
<dbReference type="RefSeq" id="WP_246947866.1">
    <property type="nucleotide sequence ID" value="NZ_JALKII010000001.1"/>
</dbReference>
<keyword evidence="2" id="KW-0472">Membrane</keyword>
<keyword evidence="4" id="KW-1185">Reference proteome</keyword>
<evidence type="ECO:0000256" key="1">
    <source>
        <dbReference type="SAM" id="MobiDB-lite"/>
    </source>
</evidence>
<evidence type="ECO:0000313" key="3">
    <source>
        <dbReference type="EMBL" id="MCK0536549.1"/>
    </source>
</evidence>
<feature type="region of interest" description="Disordered" evidence="1">
    <location>
        <begin position="79"/>
        <end position="98"/>
    </location>
</feature>